<evidence type="ECO:0000256" key="5">
    <source>
        <dbReference type="ARBA" id="ARBA00023212"/>
    </source>
</evidence>
<keyword evidence="5" id="KW-0206">Cytoskeleton</keyword>
<dbReference type="GO" id="GO:0030239">
    <property type="term" value="P:myofibril assembly"/>
    <property type="evidence" value="ECO:0007669"/>
    <property type="project" value="TreeGrafter"/>
</dbReference>
<evidence type="ECO:0000256" key="7">
    <source>
        <dbReference type="SAM" id="Phobius"/>
    </source>
</evidence>
<keyword evidence="7" id="KW-1133">Transmembrane helix</keyword>
<evidence type="ECO:0000256" key="4">
    <source>
        <dbReference type="ARBA" id="ARBA00023203"/>
    </source>
</evidence>
<dbReference type="InterPro" id="IPR004934">
    <property type="entry name" value="TMOD"/>
</dbReference>
<dbReference type="InterPro" id="IPR032675">
    <property type="entry name" value="LRR_dom_sf"/>
</dbReference>
<evidence type="ECO:0000256" key="6">
    <source>
        <dbReference type="SAM" id="MobiDB-lite"/>
    </source>
</evidence>
<dbReference type="PANTHER" id="PTHR10901">
    <property type="entry name" value="TROPOMODULIN"/>
    <property type="match status" value="1"/>
</dbReference>
<dbReference type="EMBL" id="VXBL01005811">
    <property type="protein sequence ID" value="NXO54947.1"/>
    <property type="molecule type" value="Genomic_DNA"/>
</dbReference>
<protein>
    <submittedName>
        <fullName evidence="8">TMOD1 protein</fullName>
    </submittedName>
</protein>
<dbReference type="Gene3D" id="3.80.10.10">
    <property type="entry name" value="Ribonuclease Inhibitor"/>
    <property type="match status" value="1"/>
</dbReference>
<gene>
    <name evidence="8" type="primary">Tmod1</name>
    <name evidence="8" type="ORF">ARAGUA_R01169</name>
</gene>
<proteinExistence type="inferred from homology"/>
<comment type="subcellular location">
    <subcellularLocation>
        <location evidence="1">Cytoplasm</location>
        <location evidence="1">Cytoskeleton</location>
    </subcellularLocation>
</comment>
<dbReference type="GO" id="GO:0005865">
    <property type="term" value="C:striated muscle thin filament"/>
    <property type="evidence" value="ECO:0007669"/>
    <property type="project" value="TreeGrafter"/>
</dbReference>
<feature type="transmembrane region" description="Helical" evidence="7">
    <location>
        <begin position="102"/>
        <end position="126"/>
    </location>
</feature>
<dbReference type="GO" id="GO:0051694">
    <property type="term" value="P:pointed-end actin filament capping"/>
    <property type="evidence" value="ECO:0007669"/>
    <property type="project" value="InterPro"/>
</dbReference>
<keyword evidence="9" id="KW-1185">Reference proteome</keyword>
<dbReference type="GO" id="GO:0005523">
    <property type="term" value="F:tropomyosin binding"/>
    <property type="evidence" value="ECO:0007669"/>
    <property type="project" value="InterPro"/>
</dbReference>
<keyword evidence="4" id="KW-0009">Actin-binding</keyword>
<sequence length="327" mass="36810">MSYRKELEKYRDLDEDKILGALTEEELRKLENELEELDPDNALLPAGLRQRDQTQKPPTGPFKREELMAHLEKQAKDVKDREDLVPFTGEKRGMVILSCMRLFLTLEPAITQVVFSFSFSVAILGMHTLMSNQQYYEALGSSTIVNKEGLNSVIKPTQYKPVPDEEPNSTDVEETLKRIQSNDPDLEEVNLNNIMNIPIPTLKAFAEALKNNTYVKKFSIVGTRSNDPVAFALAEMLKVNNTLKSLNVESNFISGSGVLAVVEALQGNTSLVELRIDNQSQPLGNKVEMEIADMLEKNTSLLKFGYHFTQQGPRLRASNAMMNNNDL</sequence>
<dbReference type="GO" id="GO:0006936">
    <property type="term" value="P:muscle contraction"/>
    <property type="evidence" value="ECO:0007669"/>
    <property type="project" value="TreeGrafter"/>
</dbReference>
<dbReference type="GO" id="GO:0003779">
    <property type="term" value="F:actin binding"/>
    <property type="evidence" value="ECO:0007669"/>
    <property type="project" value="UniProtKB-KW"/>
</dbReference>
<evidence type="ECO:0000256" key="3">
    <source>
        <dbReference type="ARBA" id="ARBA00022490"/>
    </source>
</evidence>
<feature type="non-terminal residue" evidence="8">
    <location>
        <position position="327"/>
    </location>
</feature>
<keyword evidence="3" id="KW-0963">Cytoplasm</keyword>
<dbReference type="Proteomes" id="UP000567570">
    <property type="component" value="Unassembled WGS sequence"/>
</dbReference>
<dbReference type="FunFam" id="3.80.10.10:FF:000006">
    <property type="entry name" value="Tropomodulin 2"/>
    <property type="match status" value="1"/>
</dbReference>
<keyword evidence="7" id="KW-0812">Transmembrane</keyword>
<comment type="caution">
    <text evidence="8">The sequence shown here is derived from an EMBL/GenBank/DDBJ whole genome shotgun (WGS) entry which is preliminary data.</text>
</comment>
<evidence type="ECO:0000256" key="2">
    <source>
        <dbReference type="ARBA" id="ARBA00009345"/>
    </source>
</evidence>
<name>A0A7L1T3L9_ARAGA</name>
<keyword evidence="7" id="KW-0472">Membrane</keyword>
<feature type="non-terminal residue" evidence="8">
    <location>
        <position position="1"/>
    </location>
</feature>
<feature type="region of interest" description="Disordered" evidence="6">
    <location>
        <begin position="41"/>
        <end position="61"/>
    </location>
</feature>
<comment type="similarity">
    <text evidence="2">Belongs to the tropomodulin family.</text>
</comment>
<dbReference type="AlphaFoldDB" id="A0A7L1T3L9"/>
<evidence type="ECO:0000313" key="9">
    <source>
        <dbReference type="Proteomes" id="UP000567570"/>
    </source>
</evidence>
<organism evidence="8 9">
    <name type="scientific">Aramus guarauna</name>
    <name type="common">Limpkin</name>
    <name type="synonym">Scolopax guarauna</name>
    <dbReference type="NCBI Taxonomy" id="54356"/>
    <lineage>
        <taxon>Eukaryota</taxon>
        <taxon>Metazoa</taxon>
        <taxon>Chordata</taxon>
        <taxon>Craniata</taxon>
        <taxon>Vertebrata</taxon>
        <taxon>Euteleostomi</taxon>
        <taxon>Archelosauria</taxon>
        <taxon>Archosauria</taxon>
        <taxon>Dinosauria</taxon>
        <taxon>Saurischia</taxon>
        <taxon>Theropoda</taxon>
        <taxon>Coelurosauria</taxon>
        <taxon>Aves</taxon>
        <taxon>Neognathae</taxon>
        <taxon>Neoaves</taxon>
        <taxon>Gruiformes</taxon>
        <taxon>Aramidae</taxon>
        <taxon>Aramus</taxon>
    </lineage>
</organism>
<dbReference type="SUPFAM" id="SSF52047">
    <property type="entry name" value="RNI-like"/>
    <property type="match status" value="1"/>
</dbReference>
<dbReference type="GO" id="GO:0007015">
    <property type="term" value="P:actin filament organization"/>
    <property type="evidence" value="ECO:0007669"/>
    <property type="project" value="TreeGrafter"/>
</dbReference>
<evidence type="ECO:0000313" key="8">
    <source>
        <dbReference type="EMBL" id="NXO54947.1"/>
    </source>
</evidence>
<reference evidence="8 9" key="1">
    <citation type="submission" date="2019-09" db="EMBL/GenBank/DDBJ databases">
        <title>Bird 10,000 Genomes (B10K) Project - Family phase.</title>
        <authorList>
            <person name="Zhang G."/>
        </authorList>
    </citation>
    <scope>NUCLEOTIDE SEQUENCE [LARGE SCALE GENOMIC DNA]</scope>
    <source>
        <strain evidence="8">B10K-DU-002-11</strain>
        <tissue evidence="8">Muscle</tissue>
    </source>
</reference>
<dbReference type="PANTHER" id="PTHR10901:SF8">
    <property type="entry name" value="TROPOMODULIN-1"/>
    <property type="match status" value="1"/>
</dbReference>
<evidence type="ECO:0000256" key="1">
    <source>
        <dbReference type="ARBA" id="ARBA00004245"/>
    </source>
</evidence>
<accession>A0A7L1T3L9</accession>
<dbReference type="Pfam" id="PF03250">
    <property type="entry name" value="Tropomodulin"/>
    <property type="match status" value="1"/>
</dbReference>